<dbReference type="CDD" id="cd11378">
    <property type="entry name" value="DUF296"/>
    <property type="match status" value="1"/>
</dbReference>
<name>A0ABS5VP62_9BACT</name>
<sequence length="137" mass="15132">MHSTSKVYVLRLKPHEDLKKAIMTFARENNIKAGIILTCVGSLEQFNIRYANQPNGSKSNGHFEIVSLVGTFSDSSSHIHISISDKTGKTLGGHLLDENLIYTTAEIAVAEITDVSFSRETDSTYGYKELVISPKKD</sequence>
<dbReference type="EMBL" id="JAHESD010000006">
    <property type="protein sequence ID" value="MBT1702574.1"/>
    <property type="molecule type" value="Genomic_DNA"/>
</dbReference>
<feature type="domain" description="PPC" evidence="1">
    <location>
        <begin position="2"/>
        <end position="133"/>
    </location>
</feature>
<accession>A0ABS5VP62</accession>
<dbReference type="Pfam" id="PF03479">
    <property type="entry name" value="PCC"/>
    <property type="match status" value="1"/>
</dbReference>
<evidence type="ECO:0000259" key="1">
    <source>
        <dbReference type="PROSITE" id="PS51742"/>
    </source>
</evidence>
<comment type="caution">
    <text evidence="2">The sequence shown here is derived from an EMBL/GenBank/DDBJ whole genome shotgun (WGS) entry which is preliminary data.</text>
</comment>
<gene>
    <name evidence="2" type="ORF">KK060_04735</name>
</gene>
<dbReference type="InterPro" id="IPR005175">
    <property type="entry name" value="PPC_dom"/>
</dbReference>
<reference evidence="2 3" key="1">
    <citation type="submission" date="2021-05" db="EMBL/GenBank/DDBJ databases">
        <title>A Polyphasic approach of four new species of the genus Ohtaekwangia: Ohtaekwangia histidinii sp. nov., Ohtaekwangia cretensis sp. nov., Ohtaekwangia indiensis sp. nov., Ohtaekwangia reichenbachii sp. nov. from diverse environment.</title>
        <authorList>
            <person name="Octaviana S."/>
        </authorList>
    </citation>
    <scope>NUCLEOTIDE SEQUENCE [LARGE SCALE GENOMIC DNA]</scope>
    <source>
        <strain evidence="2 3">PWU20</strain>
    </source>
</reference>
<protein>
    <submittedName>
        <fullName evidence="2">DUF296 domain-containing protein</fullName>
    </submittedName>
</protein>
<dbReference type="Proteomes" id="UP000772618">
    <property type="component" value="Unassembled WGS sequence"/>
</dbReference>
<dbReference type="PANTHER" id="PTHR34988:SF1">
    <property type="entry name" value="DNA-BINDING PROTEIN"/>
    <property type="match status" value="1"/>
</dbReference>
<evidence type="ECO:0000313" key="3">
    <source>
        <dbReference type="Proteomes" id="UP000772618"/>
    </source>
</evidence>
<dbReference type="Gene3D" id="3.30.1330.80">
    <property type="entry name" value="Hypothetical protein, similar to alpha- acetolactate decarboxylase, domain 2"/>
    <property type="match status" value="1"/>
</dbReference>
<keyword evidence="3" id="KW-1185">Reference proteome</keyword>
<dbReference type="PROSITE" id="PS51742">
    <property type="entry name" value="PPC"/>
    <property type="match status" value="1"/>
</dbReference>
<organism evidence="2 3">
    <name type="scientific">Chryseosolibacter indicus</name>
    <dbReference type="NCBI Taxonomy" id="2782351"/>
    <lineage>
        <taxon>Bacteria</taxon>
        <taxon>Pseudomonadati</taxon>
        <taxon>Bacteroidota</taxon>
        <taxon>Cytophagia</taxon>
        <taxon>Cytophagales</taxon>
        <taxon>Chryseotaleaceae</taxon>
        <taxon>Chryseosolibacter</taxon>
    </lineage>
</organism>
<evidence type="ECO:0000313" key="2">
    <source>
        <dbReference type="EMBL" id="MBT1702574.1"/>
    </source>
</evidence>
<dbReference type="PANTHER" id="PTHR34988">
    <property type="entry name" value="PROTEIN, PUTATIVE-RELATED"/>
    <property type="match status" value="1"/>
</dbReference>
<dbReference type="SUPFAM" id="SSF117856">
    <property type="entry name" value="AF0104/ALDC/Ptd012-like"/>
    <property type="match status" value="1"/>
</dbReference>
<proteinExistence type="predicted"/>